<proteinExistence type="predicted"/>
<dbReference type="Proteomes" id="UP000595437">
    <property type="component" value="Chromosome 9"/>
</dbReference>
<keyword evidence="2" id="KW-1185">Reference proteome</keyword>
<protein>
    <submittedName>
        <fullName evidence="1">Uncharacterized protein</fullName>
    </submittedName>
</protein>
<name>A0A7T8JYN9_CALRO</name>
<accession>A0A7T8JYN9</accession>
<reference evidence="2" key="1">
    <citation type="submission" date="2021-01" db="EMBL/GenBank/DDBJ databases">
        <title>Caligus Genome Assembly.</title>
        <authorList>
            <person name="Gallardo-Escarate C."/>
        </authorList>
    </citation>
    <scope>NUCLEOTIDE SEQUENCE [LARGE SCALE GENOMIC DNA]</scope>
</reference>
<sequence>MSSSNLQDYIYTKDRILMEASVLPGLTPSLRRYDLAYIATTDHQERSSTFDVPLEDRQVLGVLFLFTFGCAEI</sequence>
<dbReference type="EMBL" id="CP045898">
    <property type="protein sequence ID" value="QQP40043.1"/>
    <property type="molecule type" value="Genomic_DNA"/>
</dbReference>
<dbReference type="AlphaFoldDB" id="A0A7T8JYN9"/>
<organism evidence="1 2">
    <name type="scientific">Caligus rogercresseyi</name>
    <name type="common">Sea louse</name>
    <dbReference type="NCBI Taxonomy" id="217165"/>
    <lineage>
        <taxon>Eukaryota</taxon>
        <taxon>Metazoa</taxon>
        <taxon>Ecdysozoa</taxon>
        <taxon>Arthropoda</taxon>
        <taxon>Crustacea</taxon>
        <taxon>Multicrustacea</taxon>
        <taxon>Hexanauplia</taxon>
        <taxon>Copepoda</taxon>
        <taxon>Siphonostomatoida</taxon>
        <taxon>Caligidae</taxon>
        <taxon>Caligus</taxon>
    </lineage>
</organism>
<evidence type="ECO:0000313" key="2">
    <source>
        <dbReference type="Proteomes" id="UP000595437"/>
    </source>
</evidence>
<evidence type="ECO:0000313" key="1">
    <source>
        <dbReference type="EMBL" id="QQP40043.1"/>
    </source>
</evidence>
<gene>
    <name evidence="1" type="ORF">FKW44_013953</name>
</gene>